<protein>
    <submittedName>
        <fullName evidence="1">Uncharacterized protein</fullName>
    </submittedName>
</protein>
<evidence type="ECO:0000313" key="1">
    <source>
        <dbReference type="EMBL" id="RCW71798.1"/>
    </source>
</evidence>
<proteinExistence type="predicted"/>
<keyword evidence="2" id="KW-1185">Reference proteome</keyword>
<organism evidence="1 2">
    <name type="scientific">Pseudorhodoferax soli</name>
    <dbReference type="NCBI Taxonomy" id="545864"/>
    <lineage>
        <taxon>Bacteria</taxon>
        <taxon>Pseudomonadati</taxon>
        <taxon>Pseudomonadota</taxon>
        <taxon>Betaproteobacteria</taxon>
        <taxon>Burkholderiales</taxon>
        <taxon>Comamonadaceae</taxon>
    </lineage>
</organism>
<comment type="caution">
    <text evidence="1">The sequence shown here is derived from an EMBL/GenBank/DDBJ whole genome shotgun (WGS) entry which is preliminary data.</text>
</comment>
<name>A0A368XXN1_9BURK</name>
<reference evidence="1 2" key="1">
    <citation type="submission" date="2018-07" db="EMBL/GenBank/DDBJ databases">
        <title>Genomic Encyclopedia of Type Strains, Phase IV (KMG-IV): sequencing the most valuable type-strain genomes for metagenomic binning, comparative biology and taxonomic classification.</title>
        <authorList>
            <person name="Goeker M."/>
        </authorList>
    </citation>
    <scope>NUCLEOTIDE SEQUENCE [LARGE SCALE GENOMIC DNA]</scope>
    <source>
        <strain evidence="1 2">DSM 21634</strain>
    </source>
</reference>
<sequence length="120" mass="13629">MRTSLRKALRKLREFVTMRPRRETLSELAVAHAEGERLLGVRGWMLLTCEGKLIGGPYFGSYVSSRPSAEQVAYAHALLEGETLSIHLMHRHLGGKRHVSSLRWRAEGLVMVYSDRQELA</sequence>
<dbReference type="AlphaFoldDB" id="A0A368XXN1"/>
<evidence type="ECO:0000313" key="2">
    <source>
        <dbReference type="Proteomes" id="UP000252884"/>
    </source>
</evidence>
<gene>
    <name evidence="1" type="ORF">DES41_104618</name>
</gene>
<accession>A0A368XXN1</accession>
<dbReference type="EMBL" id="QPJK01000004">
    <property type="protein sequence ID" value="RCW71798.1"/>
    <property type="molecule type" value="Genomic_DNA"/>
</dbReference>
<dbReference type="Proteomes" id="UP000252884">
    <property type="component" value="Unassembled WGS sequence"/>
</dbReference>